<evidence type="ECO:0000256" key="2">
    <source>
        <dbReference type="ARBA" id="ARBA00007599"/>
    </source>
</evidence>
<evidence type="ECO:0000256" key="9">
    <source>
        <dbReference type="ARBA" id="ARBA00022842"/>
    </source>
</evidence>
<dbReference type="InterPro" id="IPR027417">
    <property type="entry name" value="P-loop_NTPase"/>
</dbReference>
<evidence type="ECO:0000256" key="1">
    <source>
        <dbReference type="ARBA" id="ARBA00004496"/>
    </source>
</evidence>
<dbReference type="GO" id="GO:0005737">
    <property type="term" value="C:cytoplasm"/>
    <property type="evidence" value="ECO:0007669"/>
    <property type="project" value="UniProtKB-SubCell"/>
</dbReference>
<dbReference type="SUPFAM" id="SSF52540">
    <property type="entry name" value="P-loop containing nucleoside triphosphate hydrolases"/>
    <property type="match status" value="1"/>
</dbReference>
<evidence type="ECO:0000256" key="8">
    <source>
        <dbReference type="ARBA" id="ARBA00022840"/>
    </source>
</evidence>
<gene>
    <name evidence="11" type="ORF">A3G50_02895</name>
</gene>
<dbReference type="Gene3D" id="3.40.50.300">
    <property type="entry name" value="P-loop containing nucleotide triphosphate hydrolases"/>
    <property type="match status" value="1"/>
</dbReference>
<evidence type="ECO:0000256" key="5">
    <source>
        <dbReference type="ARBA" id="ARBA00022694"/>
    </source>
</evidence>
<dbReference type="NCBIfam" id="TIGR00150">
    <property type="entry name" value="T6A_YjeE"/>
    <property type="match status" value="1"/>
</dbReference>
<keyword evidence="11" id="KW-0808">Transferase</keyword>
<accession>A0A1F6C2T3</accession>
<keyword evidence="6" id="KW-0479">Metal-binding</keyword>
<reference evidence="11 12" key="1">
    <citation type="journal article" date="2016" name="Nat. Commun.">
        <title>Thousands of microbial genomes shed light on interconnected biogeochemical processes in an aquifer system.</title>
        <authorList>
            <person name="Anantharaman K."/>
            <person name="Brown C.T."/>
            <person name="Hug L.A."/>
            <person name="Sharon I."/>
            <person name="Castelle C.J."/>
            <person name="Probst A.J."/>
            <person name="Thomas B.C."/>
            <person name="Singh A."/>
            <person name="Wilkins M.J."/>
            <person name="Karaoz U."/>
            <person name="Brodie E.L."/>
            <person name="Williams K.H."/>
            <person name="Hubbard S.S."/>
            <person name="Banfield J.F."/>
        </authorList>
    </citation>
    <scope>NUCLEOTIDE SEQUENCE [LARGE SCALE GENOMIC DNA]</scope>
</reference>
<dbReference type="Proteomes" id="UP000176633">
    <property type="component" value="Unassembled WGS sequence"/>
</dbReference>
<dbReference type="GO" id="GO:0016740">
    <property type="term" value="F:transferase activity"/>
    <property type="evidence" value="ECO:0007669"/>
    <property type="project" value="UniProtKB-KW"/>
</dbReference>
<evidence type="ECO:0000256" key="7">
    <source>
        <dbReference type="ARBA" id="ARBA00022741"/>
    </source>
</evidence>
<dbReference type="STRING" id="1798473.A3G50_02895"/>
<organism evidence="11 12">
    <name type="scientific">Candidatus Jorgensenbacteria bacterium RIFCSPLOWO2_12_FULL_42_11</name>
    <dbReference type="NCBI Taxonomy" id="1798473"/>
    <lineage>
        <taxon>Bacteria</taxon>
        <taxon>Candidatus Joergenseniibacteriota</taxon>
    </lineage>
</organism>
<keyword evidence="5" id="KW-0819">tRNA processing</keyword>
<keyword evidence="9" id="KW-0460">Magnesium</keyword>
<evidence type="ECO:0000256" key="4">
    <source>
        <dbReference type="ARBA" id="ARBA00022490"/>
    </source>
</evidence>
<dbReference type="GO" id="GO:0005524">
    <property type="term" value="F:ATP binding"/>
    <property type="evidence" value="ECO:0007669"/>
    <property type="project" value="UniProtKB-KW"/>
</dbReference>
<evidence type="ECO:0000313" key="11">
    <source>
        <dbReference type="EMBL" id="OGG43499.1"/>
    </source>
</evidence>
<dbReference type="Pfam" id="PF02367">
    <property type="entry name" value="TsaE"/>
    <property type="match status" value="1"/>
</dbReference>
<evidence type="ECO:0000256" key="10">
    <source>
        <dbReference type="ARBA" id="ARBA00032441"/>
    </source>
</evidence>
<dbReference type="InterPro" id="IPR003442">
    <property type="entry name" value="T6A_TsaE"/>
</dbReference>
<keyword evidence="4" id="KW-0963">Cytoplasm</keyword>
<dbReference type="AlphaFoldDB" id="A0A1F6C2T3"/>
<keyword evidence="8" id="KW-0067">ATP-binding</keyword>
<sequence>MFEISTTSSKKTKEAARSLVEKVLKKPAGNSALIIALTGDLGAGKTTFVQGFCKGIGVKKRITSPTFVLVKSYKLKTKSYDKIYHIDCYRLTSEELAALNFQEIINNPQNIILIEWAEKIKKILPKKNAIWLKFDYGEKENERNITLR</sequence>
<dbReference type="PANTHER" id="PTHR33540">
    <property type="entry name" value="TRNA THREONYLCARBAMOYLADENOSINE BIOSYNTHESIS PROTEIN TSAE"/>
    <property type="match status" value="1"/>
</dbReference>
<name>A0A1F6C2T3_9BACT</name>
<dbReference type="PANTHER" id="PTHR33540:SF2">
    <property type="entry name" value="TRNA THREONYLCARBAMOYLADENOSINE BIOSYNTHESIS PROTEIN TSAE"/>
    <property type="match status" value="1"/>
</dbReference>
<dbReference type="GO" id="GO:0046872">
    <property type="term" value="F:metal ion binding"/>
    <property type="evidence" value="ECO:0007669"/>
    <property type="project" value="UniProtKB-KW"/>
</dbReference>
<dbReference type="EMBL" id="MFKM01000013">
    <property type="protein sequence ID" value="OGG43499.1"/>
    <property type="molecule type" value="Genomic_DNA"/>
</dbReference>
<protein>
    <recommendedName>
        <fullName evidence="3">tRNA threonylcarbamoyladenosine biosynthesis protein TsaE</fullName>
    </recommendedName>
    <alternativeName>
        <fullName evidence="10">t(6)A37 threonylcarbamoyladenosine biosynthesis protein TsaE</fullName>
    </alternativeName>
</protein>
<evidence type="ECO:0000313" key="12">
    <source>
        <dbReference type="Proteomes" id="UP000176633"/>
    </source>
</evidence>
<comment type="subcellular location">
    <subcellularLocation>
        <location evidence="1">Cytoplasm</location>
    </subcellularLocation>
</comment>
<dbReference type="GO" id="GO:0002949">
    <property type="term" value="P:tRNA threonylcarbamoyladenosine modification"/>
    <property type="evidence" value="ECO:0007669"/>
    <property type="project" value="InterPro"/>
</dbReference>
<keyword evidence="7" id="KW-0547">Nucleotide-binding</keyword>
<evidence type="ECO:0000256" key="6">
    <source>
        <dbReference type="ARBA" id="ARBA00022723"/>
    </source>
</evidence>
<proteinExistence type="inferred from homology"/>
<evidence type="ECO:0000256" key="3">
    <source>
        <dbReference type="ARBA" id="ARBA00019010"/>
    </source>
</evidence>
<comment type="caution">
    <text evidence="11">The sequence shown here is derived from an EMBL/GenBank/DDBJ whole genome shotgun (WGS) entry which is preliminary data.</text>
</comment>
<comment type="similarity">
    <text evidence="2">Belongs to the TsaE family.</text>
</comment>